<dbReference type="EMBL" id="JAJEQQ010000026">
    <property type="protein sequence ID" value="MCC2228863.1"/>
    <property type="molecule type" value="Genomic_DNA"/>
</dbReference>
<comment type="caution">
    <text evidence="2">The sequence shown here is derived from an EMBL/GenBank/DDBJ whole genome shotgun (WGS) entry which is preliminary data.</text>
</comment>
<feature type="signal peptide" evidence="1">
    <location>
        <begin position="1"/>
        <end position="23"/>
    </location>
</feature>
<name>A0AAW4WC02_9FIRM</name>
<keyword evidence="3" id="KW-1185">Reference proteome</keyword>
<proteinExistence type="predicted"/>
<protein>
    <submittedName>
        <fullName evidence="2">Uncharacterized protein</fullName>
    </submittedName>
</protein>
<dbReference type="AlphaFoldDB" id="A0AAW4WC02"/>
<evidence type="ECO:0000256" key="1">
    <source>
        <dbReference type="SAM" id="SignalP"/>
    </source>
</evidence>
<accession>A0AAW4WC02</accession>
<sequence length="191" mass="21281">MRKKMLALLLCGIMAASPAPVWASSKNVADQDQAVDSADNLLSGYTLDGLQSLYLSITPDMSYSDVVLLIEDSELPYSEEKYNGSRELQVAFTDGCTAQKYKKESGDYLTISFNYAEGENSSNDVLSKYSLSSCIYCPESGPTLISLSDGHYFSYNEPGNYIEDYKNKDTVDISGDMTKEEQLVYYFEHCK</sequence>
<evidence type="ECO:0000313" key="2">
    <source>
        <dbReference type="EMBL" id="MCC2228863.1"/>
    </source>
</evidence>
<organism evidence="2 3">
    <name type="scientific">Blautia fusiformis</name>
    <dbReference type="NCBI Taxonomy" id="2881264"/>
    <lineage>
        <taxon>Bacteria</taxon>
        <taxon>Bacillati</taxon>
        <taxon>Bacillota</taxon>
        <taxon>Clostridia</taxon>
        <taxon>Lachnospirales</taxon>
        <taxon>Lachnospiraceae</taxon>
        <taxon>Blautia</taxon>
    </lineage>
</organism>
<evidence type="ECO:0000313" key="3">
    <source>
        <dbReference type="Proteomes" id="UP001198612"/>
    </source>
</evidence>
<reference evidence="2 3" key="1">
    <citation type="submission" date="2021-10" db="EMBL/GenBank/DDBJ databases">
        <title>Anaerobic single-cell dispensing facilitates the cultivation of human gut bacteria.</title>
        <authorList>
            <person name="Afrizal A."/>
        </authorList>
    </citation>
    <scope>NUCLEOTIDE SEQUENCE [LARGE SCALE GENOMIC DNA]</scope>
    <source>
        <strain evidence="2 3">CLA-AA-H217</strain>
    </source>
</reference>
<feature type="chain" id="PRO_5043823281" evidence="1">
    <location>
        <begin position="24"/>
        <end position="191"/>
    </location>
</feature>
<dbReference type="Proteomes" id="UP001198612">
    <property type="component" value="Unassembled WGS sequence"/>
</dbReference>
<gene>
    <name evidence="2" type="ORF">LKD40_13815</name>
</gene>
<keyword evidence="1" id="KW-0732">Signal</keyword>
<dbReference type="RefSeq" id="WP_227589054.1">
    <property type="nucleotide sequence ID" value="NZ_JAJEQQ010000026.1"/>
</dbReference>